<accession>A0A6C0NYT4</accession>
<evidence type="ECO:0000256" key="1">
    <source>
        <dbReference type="SAM" id="MobiDB-lite"/>
    </source>
</evidence>
<feature type="compositionally biased region" description="Low complexity" evidence="1">
    <location>
        <begin position="47"/>
        <end position="66"/>
    </location>
</feature>
<gene>
    <name evidence="2" type="ORF">GZH47_11525</name>
</gene>
<dbReference type="Proteomes" id="UP000479114">
    <property type="component" value="Chromosome"/>
</dbReference>
<dbReference type="AlphaFoldDB" id="A0A6C0NYT4"/>
<reference evidence="2 3" key="1">
    <citation type="submission" date="2020-02" db="EMBL/GenBank/DDBJ databases">
        <title>Paenibacillus sp. nov., isolated from rhizosphere soil of tomato.</title>
        <authorList>
            <person name="Weon H.-Y."/>
            <person name="Lee S.A."/>
        </authorList>
    </citation>
    <scope>NUCLEOTIDE SEQUENCE [LARGE SCALE GENOMIC DNA]</scope>
    <source>
        <strain evidence="2 3">14171R-81</strain>
    </source>
</reference>
<dbReference type="KEGG" id="prz:GZH47_11525"/>
<sequence length="191" mass="19719">MSVNGIGSSSNSVYQNYLSMLQTQAQSSAYAPITSEPTAADADKSADGTSASGTSGSSSKQQDAQALLSQLQFSSPSLLDFLNGNAAGSNTNDDADDLSLPGLDNDSSSVSDIMNFDPNAAVLQAFMNNNSDSSESADASSKDPFALLLNSFGAQSNTTNLASLLEQAYSKTSVYEDDQDAVPGQVVNKVN</sequence>
<proteinExistence type="predicted"/>
<keyword evidence="3" id="KW-1185">Reference proteome</keyword>
<feature type="region of interest" description="Disordered" evidence="1">
    <location>
        <begin position="26"/>
        <end position="66"/>
    </location>
</feature>
<evidence type="ECO:0000313" key="2">
    <source>
        <dbReference type="EMBL" id="QHW31410.1"/>
    </source>
</evidence>
<name>A0A6C0NYT4_9BACL</name>
<dbReference type="RefSeq" id="WP_162640218.1">
    <property type="nucleotide sequence ID" value="NZ_CP048286.1"/>
</dbReference>
<organism evidence="2 3">
    <name type="scientific">Paenibacillus rhizovicinus</name>
    <dbReference type="NCBI Taxonomy" id="2704463"/>
    <lineage>
        <taxon>Bacteria</taxon>
        <taxon>Bacillati</taxon>
        <taxon>Bacillota</taxon>
        <taxon>Bacilli</taxon>
        <taxon>Bacillales</taxon>
        <taxon>Paenibacillaceae</taxon>
        <taxon>Paenibacillus</taxon>
    </lineage>
</organism>
<dbReference type="EMBL" id="CP048286">
    <property type="protein sequence ID" value="QHW31410.1"/>
    <property type="molecule type" value="Genomic_DNA"/>
</dbReference>
<evidence type="ECO:0000313" key="3">
    <source>
        <dbReference type="Proteomes" id="UP000479114"/>
    </source>
</evidence>
<protein>
    <submittedName>
        <fullName evidence="2">Uncharacterized protein</fullName>
    </submittedName>
</protein>